<proteinExistence type="predicted"/>
<evidence type="ECO:0000313" key="2">
    <source>
        <dbReference type="Proteomes" id="UP001392318"/>
    </source>
</evidence>
<sequence length="285" mass="30500">MRLNCARISWPTALARKRQMSENKVSYESHGEIAVITLNDPGRRNALSREIVRGVSGALDTAMREGARGVVIAAAGGAFCAGANIDDLRNGWMECPDADEDPAVLFKRIAEFDRPVIAAVNGAALGGGMELTLACDLVVAAEPAWFAIPELGHGVIPNTGLALLFRVVGIRRAYELILTRRRVFAPEALAMGLVNHVTPADQALEGALSLAEQIVGAVPPGALRAAKRNLCGHAAVDWHRVLTSPLDVPKPEWQEGLLAFNQKRAPEYSGFWDAVKGSVEQGAVR</sequence>
<organism evidence="1 2">
    <name type="scientific">Paraburkholderia unamae</name>
    <dbReference type="NCBI Taxonomy" id="219649"/>
    <lineage>
        <taxon>Bacteria</taxon>
        <taxon>Pseudomonadati</taxon>
        <taxon>Pseudomonadota</taxon>
        <taxon>Betaproteobacteria</taxon>
        <taxon>Burkholderiales</taxon>
        <taxon>Burkholderiaceae</taxon>
        <taxon>Paraburkholderia</taxon>
    </lineage>
</organism>
<dbReference type="EMBL" id="JAYMRU010000017">
    <property type="protein sequence ID" value="MEM5402842.1"/>
    <property type="molecule type" value="Genomic_DNA"/>
</dbReference>
<comment type="caution">
    <text evidence="1">The sequence shown here is derived from an EMBL/GenBank/DDBJ whole genome shotgun (WGS) entry which is preliminary data.</text>
</comment>
<accession>A0ACC6RML8</accession>
<evidence type="ECO:0000313" key="1">
    <source>
        <dbReference type="EMBL" id="MEM5402842.1"/>
    </source>
</evidence>
<dbReference type="Proteomes" id="UP001392318">
    <property type="component" value="Unassembled WGS sequence"/>
</dbReference>
<reference evidence="1" key="1">
    <citation type="submission" date="2024-01" db="EMBL/GenBank/DDBJ databases">
        <title>The diversity of rhizobia nodulating Mimosa spp. in eleven states of Brazil covering several biomes is determined by host plant, location, and edaphic factors.</title>
        <authorList>
            <person name="Rouws L."/>
            <person name="Barauna A."/>
            <person name="Beukes C."/>
            <person name="De Faria S.M."/>
            <person name="Gross E."/>
            <person name="Dos Reis Junior F.B."/>
            <person name="Simon M."/>
            <person name="Maluk M."/>
            <person name="Odee D.W."/>
            <person name="Kenicer G."/>
            <person name="Young J.P.W."/>
            <person name="Reis V.M."/>
            <person name="Zilli J."/>
            <person name="James E.K."/>
        </authorList>
    </citation>
    <scope>NUCLEOTIDE SEQUENCE</scope>
    <source>
        <strain evidence="1">JPY452</strain>
    </source>
</reference>
<keyword evidence="2" id="KW-1185">Reference proteome</keyword>
<protein>
    <submittedName>
        <fullName evidence="1">Enoyl-CoA hydratase/isomerase family protein</fullName>
    </submittedName>
</protein>
<gene>
    <name evidence="1" type="ORF">VSR83_22655</name>
</gene>
<name>A0ACC6RML8_9BURK</name>